<proteinExistence type="predicted"/>
<reference evidence="1" key="1">
    <citation type="submission" date="2018-08" db="EMBL/GenBank/DDBJ databases">
        <authorList>
            <person name="Ashton P.M."/>
            <person name="Dallman T."/>
            <person name="Nair S."/>
            <person name="De Pinna E."/>
            <person name="Peters T."/>
            <person name="Grant K."/>
        </authorList>
    </citation>
    <scope>NUCLEOTIDE SEQUENCE [LARGE SCALE GENOMIC DNA]</scope>
    <source>
        <strain evidence="1">43913</strain>
    </source>
</reference>
<organism evidence="1">
    <name type="scientific">Salmonella enterica subsp. enterica serovar Java</name>
    <dbReference type="NCBI Taxonomy" id="224729"/>
    <lineage>
        <taxon>Bacteria</taxon>
        <taxon>Pseudomonadati</taxon>
        <taxon>Pseudomonadota</taxon>
        <taxon>Gammaproteobacteria</taxon>
        <taxon>Enterobacterales</taxon>
        <taxon>Enterobacteriaceae</taxon>
        <taxon>Salmonella</taxon>
    </lineage>
</organism>
<name>A0A3Y9C6Z0_SALEB</name>
<evidence type="ECO:0000313" key="1">
    <source>
        <dbReference type="EMBL" id="EAB8479737.1"/>
    </source>
</evidence>
<dbReference type="AlphaFoldDB" id="A0A3Y9C6Z0"/>
<sequence>MNDIYDIKYQFIGVTNVISLIISELPEADRDRIMKKLNILASSDWFSLHKELWPDFDPGEEDNGRPVTDVYKEIHGTVKYLLSR</sequence>
<dbReference type="EMBL" id="AAAFYZ010000130">
    <property type="protein sequence ID" value="EAB8479737.1"/>
    <property type="molecule type" value="Genomic_DNA"/>
</dbReference>
<accession>A0A3Y9C6Z0</accession>
<comment type="caution">
    <text evidence="1">The sequence shown here is derived from an EMBL/GenBank/DDBJ whole genome shotgun (WGS) entry which is preliminary data.</text>
</comment>
<gene>
    <name evidence="1" type="ORF">AU894_26935</name>
</gene>
<protein>
    <submittedName>
        <fullName evidence="1">Uncharacterized protein</fullName>
    </submittedName>
</protein>
<dbReference type="Proteomes" id="UP000839644">
    <property type="component" value="Unassembled WGS sequence"/>
</dbReference>